<evidence type="ECO:0000259" key="1">
    <source>
        <dbReference type="Pfam" id="PF01858"/>
    </source>
</evidence>
<dbReference type="Gene3D" id="1.10.472.10">
    <property type="entry name" value="Cyclin-like"/>
    <property type="match status" value="1"/>
</dbReference>
<protein>
    <submittedName>
        <fullName evidence="2">Retinoblastoma-related protein</fullName>
    </submittedName>
</protein>
<organism evidence="2 3">
    <name type="scientific">Quercus suber</name>
    <name type="common">Cork oak</name>
    <dbReference type="NCBI Taxonomy" id="58331"/>
    <lineage>
        <taxon>Eukaryota</taxon>
        <taxon>Viridiplantae</taxon>
        <taxon>Streptophyta</taxon>
        <taxon>Embryophyta</taxon>
        <taxon>Tracheophyta</taxon>
        <taxon>Spermatophyta</taxon>
        <taxon>Magnoliopsida</taxon>
        <taxon>eudicotyledons</taxon>
        <taxon>Gunneridae</taxon>
        <taxon>Pentapetalae</taxon>
        <taxon>rosids</taxon>
        <taxon>fabids</taxon>
        <taxon>Fagales</taxon>
        <taxon>Fagaceae</taxon>
        <taxon>Quercus</taxon>
    </lineage>
</organism>
<evidence type="ECO:0000313" key="2">
    <source>
        <dbReference type="EMBL" id="KAK7822119.1"/>
    </source>
</evidence>
<accession>A0AAW0J758</accession>
<keyword evidence="3" id="KW-1185">Reference proteome</keyword>
<dbReference type="GO" id="GO:0030154">
    <property type="term" value="P:cell differentiation"/>
    <property type="evidence" value="ECO:0007669"/>
    <property type="project" value="TreeGrafter"/>
</dbReference>
<proteinExistence type="predicted"/>
<evidence type="ECO:0000313" key="3">
    <source>
        <dbReference type="Proteomes" id="UP000237347"/>
    </source>
</evidence>
<dbReference type="InterPro" id="IPR036915">
    <property type="entry name" value="Cyclin-like_sf"/>
</dbReference>
<dbReference type="AlphaFoldDB" id="A0AAW0J758"/>
<dbReference type="EMBL" id="PKMF04000677">
    <property type="protein sequence ID" value="KAK7822119.1"/>
    <property type="molecule type" value="Genomic_DNA"/>
</dbReference>
<name>A0AAW0J758_QUESU</name>
<dbReference type="Proteomes" id="UP000237347">
    <property type="component" value="Unassembled WGS sequence"/>
</dbReference>
<reference evidence="2 3" key="1">
    <citation type="journal article" date="2018" name="Sci. Data">
        <title>The draft genome sequence of cork oak.</title>
        <authorList>
            <person name="Ramos A.M."/>
            <person name="Usie A."/>
            <person name="Barbosa P."/>
            <person name="Barros P.M."/>
            <person name="Capote T."/>
            <person name="Chaves I."/>
            <person name="Simoes F."/>
            <person name="Abreu I."/>
            <person name="Carrasquinho I."/>
            <person name="Faro C."/>
            <person name="Guimaraes J.B."/>
            <person name="Mendonca D."/>
            <person name="Nobrega F."/>
            <person name="Rodrigues L."/>
            <person name="Saibo N.J.M."/>
            <person name="Varela M.C."/>
            <person name="Egas C."/>
            <person name="Matos J."/>
            <person name="Miguel C.M."/>
            <person name="Oliveira M.M."/>
            <person name="Ricardo C.P."/>
            <person name="Goncalves S."/>
        </authorList>
    </citation>
    <scope>NUCLEOTIDE SEQUENCE [LARGE SCALE GENOMIC DNA]</scope>
    <source>
        <strain evidence="3">cv. HL8</strain>
    </source>
</reference>
<dbReference type="InterPro" id="IPR028309">
    <property type="entry name" value="RB_fam"/>
</dbReference>
<dbReference type="PANTHER" id="PTHR13742">
    <property type="entry name" value="RETINOBLASTOMA-ASSOCIATED PROTEIN RB -RELATED"/>
    <property type="match status" value="1"/>
</dbReference>
<dbReference type="GO" id="GO:0000785">
    <property type="term" value="C:chromatin"/>
    <property type="evidence" value="ECO:0007669"/>
    <property type="project" value="TreeGrafter"/>
</dbReference>
<gene>
    <name evidence="2" type="primary">RBR_0</name>
    <name evidence="2" type="ORF">CFP56_036994</name>
</gene>
<dbReference type="GO" id="GO:0005667">
    <property type="term" value="C:transcription regulator complex"/>
    <property type="evidence" value="ECO:0007669"/>
    <property type="project" value="TreeGrafter"/>
</dbReference>
<comment type="caution">
    <text evidence="2">The sequence shown here is derived from an EMBL/GenBank/DDBJ whole genome shotgun (WGS) entry which is preliminary data.</text>
</comment>
<feature type="domain" description="Retinoblastoma-associated protein A-box" evidence="1">
    <location>
        <begin position="6"/>
        <end position="44"/>
    </location>
</feature>
<dbReference type="Pfam" id="PF01858">
    <property type="entry name" value="RB_A"/>
    <property type="match status" value="1"/>
</dbReference>
<sequence length="87" mass="9993">MSTSLQSANLMDSIWAEQRKFEALKLYYRVLKAICRAEAQILHAMLERTGITAFDLSKSSAFSKYSHPVVPDEHPWHAIDVFVRLPE</sequence>
<dbReference type="GO" id="GO:2000134">
    <property type="term" value="P:negative regulation of G1/S transition of mitotic cell cycle"/>
    <property type="evidence" value="ECO:0007669"/>
    <property type="project" value="TreeGrafter"/>
</dbReference>
<dbReference type="GO" id="GO:0005634">
    <property type="term" value="C:nucleus"/>
    <property type="evidence" value="ECO:0007669"/>
    <property type="project" value="InterPro"/>
</dbReference>
<dbReference type="GO" id="GO:0006357">
    <property type="term" value="P:regulation of transcription by RNA polymerase II"/>
    <property type="evidence" value="ECO:0007669"/>
    <property type="project" value="InterPro"/>
</dbReference>
<dbReference type="SUPFAM" id="SSF47954">
    <property type="entry name" value="Cyclin-like"/>
    <property type="match status" value="1"/>
</dbReference>
<dbReference type="InterPro" id="IPR002720">
    <property type="entry name" value="RB_A"/>
</dbReference>
<dbReference type="PANTHER" id="PTHR13742:SF17">
    <property type="entry name" value="RE32990P-RELATED"/>
    <property type="match status" value="1"/>
</dbReference>
<dbReference type="GO" id="GO:0000977">
    <property type="term" value="F:RNA polymerase II transcription regulatory region sequence-specific DNA binding"/>
    <property type="evidence" value="ECO:0007669"/>
    <property type="project" value="TreeGrafter"/>
</dbReference>